<feature type="domain" description="CAF1B/HIR1 beta-propeller" evidence="10">
    <location>
        <begin position="1"/>
        <end position="242"/>
    </location>
</feature>
<evidence type="ECO:0000256" key="9">
    <source>
        <dbReference type="PROSITE-ProRule" id="PRU00221"/>
    </source>
</evidence>
<dbReference type="PRINTS" id="PR00320">
    <property type="entry name" value="GPROTEINBRPT"/>
</dbReference>
<feature type="repeat" description="WD" evidence="9">
    <location>
        <begin position="67"/>
        <end position="108"/>
    </location>
</feature>
<dbReference type="EMBL" id="JARGDH010000003">
    <property type="protein sequence ID" value="KAL0272465.1"/>
    <property type="molecule type" value="Genomic_DNA"/>
</dbReference>
<evidence type="ECO:0000256" key="3">
    <source>
        <dbReference type="ARBA" id="ARBA00022574"/>
    </source>
</evidence>
<dbReference type="InterPro" id="IPR019775">
    <property type="entry name" value="WD40_repeat_CS"/>
</dbReference>
<dbReference type="SUPFAM" id="SSF50978">
    <property type="entry name" value="WD40 repeat-like"/>
    <property type="match status" value="1"/>
</dbReference>
<dbReference type="PROSITE" id="PS50082">
    <property type="entry name" value="WD_REPEATS_2"/>
    <property type="match status" value="3"/>
</dbReference>
<evidence type="ECO:0000313" key="11">
    <source>
        <dbReference type="EMBL" id="KAL0272465.1"/>
    </source>
</evidence>
<keyword evidence="4" id="KW-0677">Repeat</keyword>
<keyword evidence="7" id="KW-0234">DNA repair</keyword>
<dbReference type="Pfam" id="PF24105">
    <property type="entry name" value="Beta-prop_CAF1B_HIR1"/>
    <property type="match status" value="1"/>
</dbReference>
<dbReference type="Gene3D" id="2.130.10.10">
    <property type="entry name" value="YVTN repeat-like/Quinoprotein amine dehydrogenase"/>
    <property type="match status" value="1"/>
</dbReference>
<keyword evidence="6" id="KW-0156">Chromatin regulator</keyword>
<dbReference type="InterPro" id="IPR015943">
    <property type="entry name" value="WD40/YVTN_repeat-like_dom_sf"/>
</dbReference>
<comment type="subcellular location">
    <subcellularLocation>
        <location evidence="1">Nucleus</location>
    </subcellularLocation>
</comment>
<dbReference type="PROSITE" id="PS50294">
    <property type="entry name" value="WD_REPEATS_REGION"/>
    <property type="match status" value="2"/>
</dbReference>
<evidence type="ECO:0000256" key="7">
    <source>
        <dbReference type="ARBA" id="ARBA00023204"/>
    </source>
</evidence>
<accession>A0AAW2HR42</accession>
<dbReference type="PROSITE" id="PS00678">
    <property type="entry name" value="WD_REPEATS_1"/>
    <property type="match status" value="1"/>
</dbReference>
<dbReference type="PANTHER" id="PTHR15271">
    <property type="entry name" value="CHROMATIN ASSEMBLY FACTOR 1 SUBUNIT B"/>
    <property type="match status" value="1"/>
</dbReference>
<proteinExistence type="inferred from homology"/>
<comment type="caution">
    <text evidence="11">The sequence shown here is derived from an EMBL/GenBank/DDBJ whole genome shotgun (WGS) entry which is preliminary data.</text>
</comment>
<sequence length="292" mass="32900">MKCVVPEISWHNRDPVYTIDIQPKTNQVEKFYRLASGGADSHVVIWYLTLPEENDKEPAVVEFAADLDRHVKAVNVVRFSKDGECLASGGDDAVIIIWKLKKEPSLIDSPSSKDEKDKETWISWKVLKGHLEDVYDLSWSSDGTKLISGSVDNTAIIWDVTKGRSLGIVGEHKGFVQGVAWDPKDKYLATMCTDRTLRIINRHTKRTVSKITKAKCPNNKSDQKSEDKFTKLFHDDTLKTFSDDYDGKSIDVSYVFTRNSLNQPLLHLPSPGAVFSSCEMLPYCVSIEGLCR</sequence>
<dbReference type="InterPro" id="IPR036322">
    <property type="entry name" value="WD40_repeat_dom_sf"/>
</dbReference>
<evidence type="ECO:0000256" key="5">
    <source>
        <dbReference type="ARBA" id="ARBA00022763"/>
    </source>
</evidence>
<dbReference type="InterPro" id="IPR001680">
    <property type="entry name" value="WD40_rpt"/>
</dbReference>
<evidence type="ECO:0000256" key="1">
    <source>
        <dbReference type="ARBA" id="ARBA00004123"/>
    </source>
</evidence>
<dbReference type="GO" id="GO:0006335">
    <property type="term" value="P:DNA replication-dependent chromatin assembly"/>
    <property type="evidence" value="ECO:0007669"/>
    <property type="project" value="InterPro"/>
</dbReference>
<evidence type="ECO:0000256" key="4">
    <source>
        <dbReference type="ARBA" id="ARBA00022737"/>
    </source>
</evidence>
<evidence type="ECO:0000256" key="8">
    <source>
        <dbReference type="ARBA" id="ARBA00023242"/>
    </source>
</evidence>
<evidence type="ECO:0000256" key="2">
    <source>
        <dbReference type="ARBA" id="ARBA00007306"/>
    </source>
</evidence>
<dbReference type="GO" id="GO:0033186">
    <property type="term" value="C:CAF-1 complex"/>
    <property type="evidence" value="ECO:0007669"/>
    <property type="project" value="TreeGrafter"/>
</dbReference>
<protein>
    <recommendedName>
        <fullName evidence="10">CAF1B/HIR1 beta-propeller domain-containing protein</fullName>
    </recommendedName>
</protein>
<dbReference type="InterPro" id="IPR055410">
    <property type="entry name" value="Beta-prop_CAF1B_HIR1"/>
</dbReference>
<keyword evidence="3 9" id="KW-0853">WD repeat</keyword>
<dbReference type="AlphaFoldDB" id="A0AAW2HR42"/>
<gene>
    <name evidence="11" type="ORF">PYX00_005422</name>
</gene>
<dbReference type="InterPro" id="IPR020472">
    <property type="entry name" value="WD40_PAC1"/>
</dbReference>
<reference evidence="11" key="1">
    <citation type="journal article" date="2024" name="Gigascience">
        <title>Chromosome-level genome of the poultry shaft louse Menopon gallinae provides insight into the host-switching and adaptive evolution of parasitic lice.</title>
        <authorList>
            <person name="Xu Y."/>
            <person name="Ma L."/>
            <person name="Liu S."/>
            <person name="Liang Y."/>
            <person name="Liu Q."/>
            <person name="He Z."/>
            <person name="Tian L."/>
            <person name="Duan Y."/>
            <person name="Cai W."/>
            <person name="Li H."/>
            <person name="Song F."/>
        </authorList>
    </citation>
    <scope>NUCLEOTIDE SEQUENCE</scope>
    <source>
        <strain evidence="11">Cailab_2023a</strain>
    </source>
</reference>
<evidence type="ECO:0000259" key="10">
    <source>
        <dbReference type="Pfam" id="PF24105"/>
    </source>
</evidence>
<dbReference type="GO" id="GO:0005634">
    <property type="term" value="C:nucleus"/>
    <property type="evidence" value="ECO:0007669"/>
    <property type="project" value="UniProtKB-SubCell"/>
</dbReference>
<dbReference type="SMART" id="SM00320">
    <property type="entry name" value="WD40"/>
    <property type="match status" value="4"/>
</dbReference>
<evidence type="ECO:0000256" key="6">
    <source>
        <dbReference type="ARBA" id="ARBA00022853"/>
    </source>
</evidence>
<organism evidence="11">
    <name type="scientific">Menopon gallinae</name>
    <name type="common">poultry shaft louse</name>
    <dbReference type="NCBI Taxonomy" id="328185"/>
    <lineage>
        <taxon>Eukaryota</taxon>
        <taxon>Metazoa</taxon>
        <taxon>Ecdysozoa</taxon>
        <taxon>Arthropoda</taxon>
        <taxon>Hexapoda</taxon>
        <taxon>Insecta</taxon>
        <taxon>Pterygota</taxon>
        <taxon>Neoptera</taxon>
        <taxon>Paraneoptera</taxon>
        <taxon>Psocodea</taxon>
        <taxon>Troctomorpha</taxon>
        <taxon>Phthiraptera</taxon>
        <taxon>Amblycera</taxon>
        <taxon>Menoponidae</taxon>
        <taxon>Menopon</taxon>
    </lineage>
</organism>
<dbReference type="PANTHER" id="PTHR15271:SF4">
    <property type="entry name" value="CHROMATIN ASSEMBLY FACTOR 1 SUBUNIT B"/>
    <property type="match status" value="1"/>
</dbReference>
<dbReference type="GO" id="GO:0006334">
    <property type="term" value="P:nucleosome assembly"/>
    <property type="evidence" value="ECO:0007669"/>
    <property type="project" value="TreeGrafter"/>
</dbReference>
<feature type="repeat" description="WD" evidence="9">
    <location>
        <begin position="169"/>
        <end position="210"/>
    </location>
</feature>
<keyword evidence="5" id="KW-0227">DNA damage</keyword>
<comment type="similarity">
    <text evidence="2">Belongs to the WD repeat HIR1 family.</text>
</comment>
<dbReference type="GO" id="GO:0006281">
    <property type="term" value="P:DNA repair"/>
    <property type="evidence" value="ECO:0007669"/>
    <property type="project" value="UniProtKB-KW"/>
</dbReference>
<name>A0AAW2HR42_9NEOP</name>
<keyword evidence="8" id="KW-0539">Nucleus</keyword>
<feature type="repeat" description="WD" evidence="9">
    <location>
        <begin position="127"/>
        <end position="168"/>
    </location>
</feature>
<dbReference type="InterPro" id="IPR045145">
    <property type="entry name" value="PTHR15271"/>
</dbReference>